<dbReference type="AlphaFoldDB" id="A0A1Y4PV18"/>
<sequence length="62" mass="7477">MIVIAISRIYDLRKQRYVIIFKLQRAGKRKYSLWTIREWTVNMKNTGNDDHTFIAGILFLFL</sequence>
<name>A0A1Y4PV18_BACOV</name>
<evidence type="ECO:0000313" key="1">
    <source>
        <dbReference type="EMBL" id="RHH49624.1"/>
    </source>
</evidence>
<protein>
    <submittedName>
        <fullName evidence="1">Uncharacterized protein</fullName>
    </submittedName>
</protein>
<comment type="caution">
    <text evidence="1">The sequence shown here is derived from an EMBL/GenBank/DDBJ whole genome shotgun (WGS) entry which is preliminary data.</text>
</comment>
<accession>A0A1Y4PV18</accession>
<dbReference type="Proteomes" id="UP000283329">
    <property type="component" value="Unassembled WGS sequence"/>
</dbReference>
<gene>
    <name evidence="1" type="ORF">DW206_06280</name>
</gene>
<organism evidence="1 2">
    <name type="scientific">Bacteroides ovatus</name>
    <dbReference type="NCBI Taxonomy" id="28116"/>
    <lineage>
        <taxon>Bacteria</taxon>
        <taxon>Pseudomonadati</taxon>
        <taxon>Bacteroidota</taxon>
        <taxon>Bacteroidia</taxon>
        <taxon>Bacteroidales</taxon>
        <taxon>Bacteroidaceae</taxon>
        <taxon>Bacteroides</taxon>
    </lineage>
</organism>
<reference evidence="1 2" key="1">
    <citation type="submission" date="2018-08" db="EMBL/GenBank/DDBJ databases">
        <title>A genome reference for cultivated species of the human gut microbiota.</title>
        <authorList>
            <person name="Zou Y."/>
            <person name="Xue W."/>
            <person name="Luo G."/>
        </authorList>
    </citation>
    <scope>NUCLEOTIDE SEQUENCE [LARGE SCALE GENOMIC DNA]</scope>
    <source>
        <strain evidence="1 2">AM17-48</strain>
    </source>
</reference>
<proteinExistence type="predicted"/>
<dbReference type="EMBL" id="QRJR01000004">
    <property type="protein sequence ID" value="RHH49624.1"/>
    <property type="molecule type" value="Genomic_DNA"/>
</dbReference>
<evidence type="ECO:0000313" key="2">
    <source>
        <dbReference type="Proteomes" id="UP000283329"/>
    </source>
</evidence>